<dbReference type="Pfam" id="PF14023">
    <property type="entry name" value="Bestrophin-like"/>
    <property type="match status" value="1"/>
</dbReference>
<dbReference type="AlphaFoldDB" id="A0A1X7LWN8"/>
<name>A0A1X7LWN8_9BURK</name>
<keyword evidence="3" id="KW-1185">Reference proteome</keyword>
<evidence type="ECO:0000313" key="2">
    <source>
        <dbReference type="EMBL" id="SMG57924.1"/>
    </source>
</evidence>
<protein>
    <recommendedName>
        <fullName evidence="4">DUF4239 domain-containing protein</fullName>
    </recommendedName>
</protein>
<reference evidence="3" key="1">
    <citation type="submission" date="2017-04" db="EMBL/GenBank/DDBJ databases">
        <authorList>
            <person name="Varghese N."/>
            <person name="Submissions S."/>
        </authorList>
    </citation>
    <scope>NUCLEOTIDE SEQUENCE [LARGE SCALE GENOMIC DNA]</scope>
    <source>
        <strain evidence="3">LMG 29540</strain>
    </source>
</reference>
<dbReference type="OrthoDB" id="116415at2"/>
<feature type="transmembrane region" description="Helical" evidence="1">
    <location>
        <begin position="20"/>
        <end position="41"/>
    </location>
</feature>
<accession>A0A1X7LWN8</accession>
<dbReference type="RefSeq" id="WP_085488207.1">
    <property type="nucleotide sequence ID" value="NZ_FXAT01000010.1"/>
</dbReference>
<evidence type="ECO:0000313" key="3">
    <source>
        <dbReference type="Proteomes" id="UP000193228"/>
    </source>
</evidence>
<keyword evidence="1" id="KW-0812">Transmembrane</keyword>
<evidence type="ECO:0000256" key="1">
    <source>
        <dbReference type="SAM" id="Phobius"/>
    </source>
</evidence>
<organism evidence="2 3">
    <name type="scientific">Paraburkholderia susongensis</name>
    <dbReference type="NCBI Taxonomy" id="1515439"/>
    <lineage>
        <taxon>Bacteria</taxon>
        <taxon>Pseudomonadati</taxon>
        <taxon>Pseudomonadota</taxon>
        <taxon>Betaproteobacteria</taxon>
        <taxon>Burkholderiales</taxon>
        <taxon>Burkholderiaceae</taxon>
        <taxon>Paraburkholderia</taxon>
    </lineage>
</organism>
<feature type="transmembrane region" description="Helical" evidence="1">
    <location>
        <begin position="53"/>
        <end position="75"/>
    </location>
</feature>
<feature type="transmembrane region" description="Helical" evidence="1">
    <location>
        <begin position="190"/>
        <end position="211"/>
    </location>
</feature>
<gene>
    <name evidence="2" type="ORF">SAMN06265784_110125</name>
</gene>
<dbReference type="InterPro" id="IPR025333">
    <property type="entry name" value="DUF4239"/>
</dbReference>
<dbReference type="EMBL" id="FXAT01000010">
    <property type="protein sequence ID" value="SMG57924.1"/>
    <property type="molecule type" value="Genomic_DNA"/>
</dbReference>
<sequence>MKALLLVDLADFTLHSWHLFLISLIVLWSTSYIGATVFTRIRKPQASENEDVRMILGATLTLLGLTIGFTLSMAIGGYNSRQSNEAAEAVAITTALDRADLLQDGQATTLRPLLAQYLDERLSFYRTHDRAQLTALGKETAALKRELWDTVVRSARAQPTPLAALAVAAMSDVLTSETNTQAGWRNQIPLAAWGLMAVIAACCNLLVGYCAGRKKHGALLFMLPFVIAVSFTLIGDIDVPGRGVIRVSPVNLERIVDILHATNMSG</sequence>
<proteinExistence type="predicted"/>
<keyword evidence="1" id="KW-1133">Transmembrane helix</keyword>
<keyword evidence="1" id="KW-0472">Membrane</keyword>
<dbReference type="Proteomes" id="UP000193228">
    <property type="component" value="Unassembled WGS sequence"/>
</dbReference>
<feature type="transmembrane region" description="Helical" evidence="1">
    <location>
        <begin position="218"/>
        <end position="235"/>
    </location>
</feature>
<evidence type="ECO:0008006" key="4">
    <source>
        <dbReference type="Google" id="ProtNLM"/>
    </source>
</evidence>
<dbReference type="STRING" id="1515439.SAMN06265784_110125"/>